<organism evidence="3 4">
    <name type="scientific">Metschnikowia aff. pulcherrima</name>
    <dbReference type="NCBI Taxonomy" id="2163413"/>
    <lineage>
        <taxon>Eukaryota</taxon>
        <taxon>Fungi</taxon>
        <taxon>Dikarya</taxon>
        <taxon>Ascomycota</taxon>
        <taxon>Saccharomycotina</taxon>
        <taxon>Pichiomycetes</taxon>
        <taxon>Metschnikowiaceae</taxon>
        <taxon>Metschnikowia</taxon>
    </lineage>
</organism>
<dbReference type="SUPFAM" id="SSF55347">
    <property type="entry name" value="Glyceraldehyde-3-phosphate dehydrogenase-like, C-terminal domain"/>
    <property type="match status" value="1"/>
</dbReference>
<dbReference type="STRING" id="2163413.A0A4P6XGF0"/>
<dbReference type="AlphaFoldDB" id="A0A4P6XGF0"/>
<evidence type="ECO:0000259" key="2">
    <source>
        <dbReference type="Pfam" id="PF02894"/>
    </source>
</evidence>
<name>A0A4P6XGF0_9ASCO</name>
<proteinExistence type="predicted"/>
<dbReference type="Gene3D" id="3.30.360.10">
    <property type="entry name" value="Dihydrodipicolinate Reductase, domain 2"/>
    <property type="match status" value="1"/>
</dbReference>
<dbReference type="InterPro" id="IPR036291">
    <property type="entry name" value="NAD(P)-bd_dom_sf"/>
</dbReference>
<keyword evidence="4" id="KW-1185">Reference proteome</keyword>
<dbReference type="Pfam" id="PF02894">
    <property type="entry name" value="GFO_IDH_MocA_C"/>
    <property type="match status" value="1"/>
</dbReference>
<reference evidence="4" key="1">
    <citation type="submission" date="2019-03" db="EMBL/GenBank/DDBJ databases">
        <title>Snf2 controls pulcherriminic acid biosynthesis and connects pigmentation and antifungal activity of the yeast Metschnikowia pulcherrima.</title>
        <authorList>
            <person name="Gore-Lloyd D."/>
            <person name="Sumann I."/>
            <person name="Brachmann A.O."/>
            <person name="Schneeberger K."/>
            <person name="Ortiz-Merino R.A."/>
            <person name="Moreno-Beltran M."/>
            <person name="Schlaefli M."/>
            <person name="Kirner P."/>
            <person name="Santos Kron A."/>
            <person name="Wolfe K.H."/>
            <person name="Piel J."/>
            <person name="Ahrens C.H."/>
            <person name="Henk D."/>
            <person name="Freimoser F.M."/>
        </authorList>
    </citation>
    <scope>NUCLEOTIDE SEQUENCE [LARGE SCALE GENOMIC DNA]</scope>
    <source>
        <strain evidence="4">APC 1.2</strain>
    </source>
</reference>
<dbReference type="InterPro" id="IPR004104">
    <property type="entry name" value="Gfo/Idh/MocA-like_OxRdtase_C"/>
</dbReference>
<dbReference type="PANTHER" id="PTHR43377">
    <property type="entry name" value="BILIVERDIN REDUCTASE A"/>
    <property type="match status" value="1"/>
</dbReference>
<protein>
    <submittedName>
        <fullName evidence="3">Myo-inositol 2-dehydrogenase / D-chiro-inositol 1-dehydrogenase</fullName>
    </submittedName>
</protein>
<sequence>MTISFVIIGAGLIGPRHAELVLKRNDCNLFAIVDRSAKGPGVASSCDALHFKTIHDLFTYCSTYGLAYPDAAIVCTPNDSHAELGVLLAQNGIHMLVEKPMASSAADCVRMIDVCENFGVKLLIGHHRRFNPYIVLTKQHLHNIGIPVAVQGVWALKKHQAYFDEKAWRRSRYLGGGAIMINLIHDLDLLQYLLGPVTRVYAELLPRQRRPENVNDHVDEGAALTLRFASGCCGTFLCSDNVTSPFSFEVGTGENPLIPLHQDVAGFYRIFGSEGTLSVPDLTLYHQNGEAEQSWWKPVAEEPLEVVSKSYSSPVDAFSAMTPPSSYEGKEANFGPMRCELPKPFDLQLEHFVNLITGEETEVKCSGYDALQSLLCIEAVMKSIDEGMPQVVQTAEELRVQLGES</sequence>
<dbReference type="GO" id="GO:0000166">
    <property type="term" value="F:nucleotide binding"/>
    <property type="evidence" value="ECO:0007669"/>
    <property type="project" value="InterPro"/>
</dbReference>
<dbReference type="SUPFAM" id="SSF51735">
    <property type="entry name" value="NAD(P)-binding Rossmann-fold domains"/>
    <property type="match status" value="1"/>
</dbReference>
<gene>
    <name evidence="3" type="primary">MPUL0A03540</name>
    <name evidence="3" type="ORF">METSCH_A03540</name>
</gene>
<evidence type="ECO:0000259" key="1">
    <source>
        <dbReference type="Pfam" id="PF01408"/>
    </source>
</evidence>
<evidence type="ECO:0000313" key="4">
    <source>
        <dbReference type="Proteomes" id="UP000292447"/>
    </source>
</evidence>
<dbReference type="EMBL" id="CP034456">
    <property type="protein sequence ID" value="QBM85729.1"/>
    <property type="molecule type" value="Genomic_DNA"/>
</dbReference>
<dbReference type="Pfam" id="PF01408">
    <property type="entry name" value="GFO_IDH_MocA"/>
    <property type="match status" value="1"/>
</dbReference>
<feature type="domain" description="Gfo/Idh/MocA-like oxidoreductase C-terminal" evidence="2">
    <location>
        <begin position="143"/>
        <end position="389"/>
    </location>
</feature>
<dbReference type="Gene3D" id="3.40.50.720">
    <property type="entry name" value="NAD(P)-binding Rossmann-like Domain"/>
    <property type="match status" value="1"/>
</dbReference>
<dbReference type="Proteomes" id="UP000292447">
    <property type="component" value="Chromosome I"/>
</dbReference>
<dbReference type="InterPro" id="IPR000683">
    <property type="entry name" value="Gfo/Idh/MocA-like_OxRdtase_N"/>
</dbReference>
<evidence type="ECO:0000313" key="3">
    <source>
        <dbReference type="EMBL" id="QBM85729.1"/>
    </source>
</evidence>
<feature type="domain" description="Gfo/Idh/MocA-like oxidoreductase N-terminal" evidence="1">
    <location>
        <begin position="4"/>
        <end position="126"/>
    </location>
</feature>
<dbReference type="PANTHER" id="PTHR43377:SF1">
    <property type="entry name" value="BILIVERDIN REDUCTASE A"/>
    <property type="match status" value="1"/>
</dbReference>
<dbReference type="InterPro" id="IPR051450">
    <property type="entry name" value="Gfo/Idh/MocA_Oxidoreductases"/>
</dbReference>
<accession>A0A4P6XGF0</accession>